<feature type="region of interest" description="Disordered" evidence="1">
    <location>
        <begin position="1"/>
        <end position="22"/>
    </location>
</feature>
<accession>A0A428RT79</accession>
<reference evidence="2 3" key="1">
    <citation type="submission" date="2017-06" db="EMBL/GenBank/DDBJ databases">
        <title>Comparative genomic analysis of Ambrosia Fusariam Clade fungi.</title>
        <authorList>
            <person name="Stajich J.E."/>
            <person name="Carrillo J."/>
            <person name="Kijimoto T."/>
            <person name="Eskalen A."/>
            <person name="O'Donnell K."/>
            <person name="Kasson M."/>
        </authorList>
    </citation>
    <scope>NUCLEOTIDE SEQUENCE [LARGE SCALE GENOMIC DNA]</scope>
    <source>
        <strain evidence="2 3">NRRL62579</strain>
    </source>
</reference>
<feature type="compositionally biased region" description="Polar residues" evidence="1">
    <location>
        <begin position="1"/>
        <end position="16"/>
    </location>
</feature>
<evidence type="ECO:0000256" key="1">
    <source>
        <dbReference type="SAM" id="MobiDB-lite"/>
    </source>
</evidence>
<gene>
    <name evidence="2" type="ORF">CEP52_017340</name>
</gene>
<dbReference type="Proteomes" id="UP000287144">
    <property type="component" value="Unassembled WGS sequence"/>
</dbReference>
<evidence type="ECO:0000313" key="3">
    <source>
        <dbReference type="Proteomes" id="UP000287144"/>
    </source>
</evidence>
<organism evidence="2 3">
    <name type="scientific">Fusarium oligoseptatum</name>
    <dbReference type="NCBI Taxonomy" id="2604345"/>
    <lineage>
        <taxon>Eukaryota</taxon>
        <taxon>Fungi</taxon>
        <taxon>Dikarya</taxon>
        <taxon>Ascomycota</taxon>
        <taxon>Pezizomycotina</taxon>
        <taxon>Sordariomycetes</taxon>
        <taxon>Hypocreomycetidae</taxon>
        <taxon>Hypocreales</taxon>
        <taxon>Nectriaceae</taxon>
        <taxon>Fusarium</taxon>
        <taxon>Fusarium solani species complex</taxon>
    </lineage>
</organism>
<protein>
    <submittedName>
        <fullName evidence="2">Uncharacterized protein</fullName>
    </submittedName>
</protein>
<evidence type="ECO:0000313" key="2">
    <source>
        <dbReference type="EMBL" id="RSL80671.1"/>
    </source>
</evidence>
<proteinExistence type="predicted"/>
<sequence>MSGPNSGVNSSFSNHRSPLRDKSTIGQSTFLSRGATLLLNCCFLYIRPEKWYEAFNITVAAFDAVKAIADASGKLDKLNVD</sequence>
<comment type="caution">
    <text evidence="2">The sequence shown here is derived from an EMBL/GenBank/DDBJ whole genome shotgun (WGS) entry which is preliminary data.</text>
</comment>
<name>A0A428RT79_9HYPO</name>
<dbReference type="AlphaFoldDB" id="A0A428RT79"/>
<dbReference type="EMBL" id="NKCK01000516">
    <property type="protein sequence ID" value="RSL80671.1"/>
    <property type="molecule type" value="Genomic_DNA"/>
</dbReference>
<keyword evidence="3" id="KW-1185">Reference proteome</keyword>